<feature type="non-terminal residue" evidence="1">
    <location>
        <position position="217"/>
    </location>
</feature>
<evidence type="ECO:0000313" key="1">
    <source>
        <dbReference type="EMBL" id="SVE36263.1"/>
    </source>
</evidence>
<name>A0A383CW58_9ZZZZ</name>
<dbReference type="AlphaFoldDB" id="A0A383CW58"/>
<sequence>MNDRIIKELEINLSKSDNQKSSCWKHELDGADYYNIYLNIGFGGYTKIKLHKIPIHFLFQRLIFGNKIFKTKEYHVFKKMCHLQNRQLDVDVIRHIFNFNLLNKYNLLNNNICIIGDGKANFVGGLLVMNKKDIKIFSINLTEVLIHDYLMIRNINLIDDESIIVVKNEKDLDTPNKKLFLIDASNSHLLKNKNINLFTNITSMQEMKPDTVEDYFQ</sequence>
<organism evidence="1">
    <name type="scientific">marine metagenome</name>
    <dbReference type="NCBI Taxonomy" id="408172"/>
    <lineage>
        <taxon>unclassified sequences</taxon>
        <taxon>metagenomes</taxon>
        <taxon>ecological metagenomes</taxon>
    </lineage>
</organism>
<gene>
    <name evidence="1" type="ORF">METZ01_LOCUS489117</name>
</gene>
<reference evidence="1" key="1">
    <citation type="submission" date="2018-05" db="EMBL/GenBank/DDBJ databases">
        <authorList>
            <person name="Lanie J.A."/>
            <person name="Ng W.-L."/>
            <person name="Kazmierczak K.M."/>
            <person name="Andrzejewski T.M."/>
            <person name="Davidsen T.M."/>
            <person name="Wayne K.J."/>
            <person name="Tettelin H."/>
            <person name="Glass J.I."/>
            <person name="Rusch D."/>
            <person name="Podicherti R."/>
            <person name="Tsui H.-C.T."/>
            <person name="Winkler M.E."/>
        </authorList>
    </citation>
    <scope>NUCLEOTIDE SEQUENCE</scope>
</reference>
<dbReference type="EMBL" id="UINC01212092">
    <property type="protein sequence ID" value="SVE36263.1"/>
    <property type="molecule type" value="Genomic_DNA"/>
</dbReference>
<protein>
    <submittedName>
        <fullName evidence="1">Uncharacterized protein</fullName>
    </submittedName>
</protein>
<proteinExistence type="predicted"/>
<accession>A0A383CW58</accession>